<accession>A0A399M2S6</accession>
<feature type="compositionally biased region" description="Polar residues" evidence="1">
    <location>
        <begin position="60"/>
        <end position="69"/>
    </location>
</feature>
<proteinExistence type="predicted"/>
<dbReference type="AlphaFoldDB" id="A0A399M2S6"/>
<reference evidence="2 3" key="1">
    <citation type="submission" date="2018-08" db="EMBL/GenBank/DDBJ databases">
        <title>Draft genome sequence of the cyanotroph, Pseudomonas monteilii BCN3.</title>
        <authorList>
            <person name="Jones L.B."/>
            <person name="Kunz D.A."/>
        </authorList>
    </citation>
    <scope>NUCLEOTIDE SEQUENCE [LARGE SCALE GENOMIC DNA]</scope>
    <source>
        <strain evidence="2 3">BCN3</strain>
    </source>
</reference>
<evidence type="ECO:0000313" key="3">
    <source>
        <dbReference type="Proteomes" id="UP000265875"/>
    </source>
</evidence>
<gene>
    <name evidence="2" type="ORF">D0894_21745</name>
</gene>
<sequence length="79" mass="9132">MQITIRGEMTIAQLRQALFETLKDLEDDYNVKHFKNTTIYVNPVNEFGEDVIPRNKLGQQVNKLNSNGPYRSAADDYKI</sequence>
<feature type="region of interest" description="Disordered" evidence="1">
    <location>
        <begin position="60"/>
        <end position="79"/>
    </location>
</feature>
<organism evidence="2 3">
    <name type="scientific">Pseudomonas monteilii</name>
    <dbReference type="NCBI Taxonomy" id="76759"/>
    <lineage>
        <taxon>Bacteria</taxon>
        <taxon>Pseudomonadati</taxon>
        <taxon>Pseudomonadota</taxon>
        <taxon>Gammaproteobacteria</taxon>
        <taxon>Pseudomonadales</taxon>
        <taxon>Pseudomonadaceae</taxon>
        <taxon>Pseudomonas</taxon>
    </lineage>
</organism>
<dbReference type="RefSeq" id="WP_119371259.1">
    <property type="nucleotide sequence ID" value="NZ_QWLL01000050.1"/>
</dbReference>
<dbReference type="Proteomes" id="UP000265875">
    <property type="component" value="Unassembled WGS sequence"/>
</dbReference>
<dbReference type="EMBL" id="QWLL01000050">
    <property type="protein sequence ID" value="RII75647.1"/>
    <property type="molecule type" value="Genomic_DNA"/>
</dbReference>
<protein>
    <submittedName>
        <fullName evidence="2">Uncharacterized protein</fullName>
    </submittedName>
</protein>
<name>A0A399M2S6_9PSED</name>
<evidence type="ECO:0000256" key="1">
    <source>
        <dbReference type="SAM" id="MobiDB-lite"/>
    </source>
</evidence>
<comment type="caution">
    <text evidence="2">The sequence shown here is derived from an EMBL/GenBank/DDBJ whole genome shotgun (WGS) entry which is preliminary data.</text>
</comment>
<evidence type="ECO:0000313" key="2">
    <source>
        <dbReference type="EMBL" id="RII75647.1"/>
    </source>
</evidence>